<gene>
    <name evidence="1" type="ORF">DMB68_11220</name>
</gene>
<dbReference type="EMBL" id="QJHL01000002">
    <property type="protein sequence ID" value="PXY45254.1"/>
    <property type="molecule type" value="Genomic_DNA"/>
</dbReference>
<sequence>MGDLANAKNGLNIFLNPLYYGKINDNLKKQIVKVETTKDSAYFERIENEITDELNKRLSGVLEDYAEIKGHVSSFQSLHGTISLNKASSLDMVHGKWATHDDYIADWLSGLKDSIESGRPSMMQKIFKIQRIREYVLLFLERDFYRHYKVRTKDKPQENLWSIWFGSETLFWGLLISPRLIEDNWENKPGRIRKVEFGYWTIGHVLKTGLVDPENNTIYKFRDLNDFLIFYESILKRVSNSIYEKQIFAFYVDYIRKSQNPLLEPLLIPEFRYEGIKQKHKYRLDFTILNCHTGERIGFELSPQSTHMAISGIKSKTQTELNKDLALKWGREMQKRNEYFQQYGITIMTFTDDNLIDMKNCFKAMEYYLSKRKADRQSVDELIQDIISIK</sequence>
<organism evidence="1 2">
    <name type="scientific">Flavobacterium hydrophilum</name>
    <dbReference type="NCBI Taxonomy" id="2211445"/>
    <lineage>
        <taxon>Bacteria</taxon>
        <taxon>Pseudomonadati</taxon>
        <taxon>Bacteroidota</taxon>
        <taxon>Flavobacteriia</taxon>
        <taxon>Flavobacteriales</taxon>
        <taxon>Flavobacteriaceae</taxon>
        <taxon>Flavobacterium</taxon>
    </lineage>
</organism>
<keyword evidence="2" id="KW-1185">Reference proteome</keyword>
<reference evidence="1 2" key="1">
    <citation type="submission" date="2018-05" db="EMBL/GenBank/DDBJ databases">
        <title>Flavobacterium sp. strain IMCC34758, incomplete genome.</title>
        <authorList>
            <person name="Joung Y."/>
        </authorList>
    </citation>
    <scope>NUCLEOTIDE SEQUENCE [LARGE SCALE GENOMIC DNA]</scope>
    <source>
        <strain evidence="1 2">IMCC34758</strain>
    </source>
</reference>
<name>A0A2V4CH03_9FLAO</name>
<accession>A0A2V4CH03</accession>
<dbReference type="Proteomes" id="UP000247681">
    <property type="component" value="Unassembled WGS sequence"/>
</dbReference>
<dbReference type="GO" id="GO:0016853">
    <property type="term" value="F:isomerase activity"/>
    <property type="evidence" value="ECO:0007669"/>
    <property type="project" value="UniProtKB-KW"/>
</dbReference>
<keyword evidence="1" id="KW-0413">Isomerase</keyword>
<protein>
    <submittedName>
        <fullName evidence="1">Topoisomerase II</fullName>
    </submittedName>
</protein>
<proteinExistence type="predicted"/>
<evidence type="ECO:0000313" key="2">
    <source>
        <dbReference type="Proteomes" id="UP000247681"/>
    </source>
</evidence>
<dbReference type="AlphaFoldDB" id="A0A2V4CH03"/>
<evidence type="ECO:0000313" key="1">
    <source>
        <dbReference type="EMBL" id="PXY45254.1"/>
    </source>
</evidence>
<comment type="caution">
    <text evidence="1">The sequence shown here is derived from an EMBL/GenBank/DDBJ whole genome shotgun (WGS) entry which is preliminary data.</text>
</comment>